<dbReference type="PANTHER" id="PTHR32009">
    <property type="entry name" value="TMV RESISTANCE PROTEIN N-LIKE"/>
    <property type="match status" value="1"/>
</dbReference>
<dbReference type="SUPFAM" id="SSF52200">
    <property type="entry name" value="Toll/Interleukin receptor TIR domain"/>
    <property type="match status" value="1"/>
</dbReference>
<dbReference type="PANTHER" id="PTHR32009:SF138">
    <property type="entry name" value="DISEASE RESISTANCE PROTEIN (TIR-NBS-LRR CLASS)"/>
    <property type="match status" value="1"/>
</dbReference>
<reference evidence="4" key="1">
    <citation type="journal article" date="2015" name="Proc. Natl. Acad. Sci. U.S.A.">
        <title>Genome sequencing of adzuki bean (Vigna angularis) provides insight into high starch and low fat accumulation and domestication.</title>
        <authorList>
            <person name="Yang K."/>
            <person name="Tian Z."/>
            <person name="Chen C."/>
            <person name="Luo L."/>
            <person name="Zhao B."/>
            <person name="Wang Z."/>
            <person name="Yu L."/>
            <person name="Li Y."/>
            <person name="Sun Y."/>
            <person name="Li W."/>
            <person name="Chen Y."/>
            <person name="Li Y."/>
            <person name="Zhang Y."/>
            <person name="Ai D."/>
            <person name="Zhao J."/>
            <person name="Shang C."/>
            <person name="Ma Y."/>
            <person name="Wu B."/>
            <person name="Wang M."/>
            <person name="Gao L."/>
            <person name="Sun D."/>
            <person name="Zhang P."/>
            <person name="Guo F."/>
            <person name="Wang W."/>
            <person name="Li Y."/>
            <person name="Wang J."/>
            <person name="Varshney R.K."/>
            <person name="Wang J."/>
            <person name="Ling H.Q."/>
            <person name="Wan P."/>
        </authorList>
    </citation>
    <scope>NUCLEOTIDE SEQUENCE</scope>
    <source>
        <strain evidence="4">cv. Jingnong 6</strain>
    </source>
</reference>
<dbReference type="STRING" id="3914.A0A0L9UV08"/>
<name>A0A0L9UV08_PHAAN</name>
<feature type="domain" description="TIR" evidence="2">
    <location>
        <begin position="13"/>
        <end position="151"/>
    </location>
</feature>
<protein>
    <recommendedName>
        <fullName evidence="2">TIR domain-containing protein</fullName>
    </recommendedName>
</protein>
<dbReference type="Gramene" id="KOM46583">
    <property type="protein sequence ID" value="KOM46583"/>
    <property type="gene ID" value="LR48_Vigan07g028700"/>
</dbReference>
<dbReference type="AlphaFoldDB" id="A0A0L9UV08"/>
<dbReference type="Proteomes" id="UP000053144">
    <property type="component" value="Chromosome 7"/>
</dbReference>
<dbReference type="Pfam" id="PF01582">
    <property type="entry name" value="TIR"/>
    <property type="match status" value="1"/>
</dbReference>
<proteinExistence type="predicted"/>
<dbReference type="PROSITE" id="PS50104">
    <property type="entry name" value="TIR"/>
    <property type="match status" value="1"/>
</dbReference>
<gene>
    <name evidence="3" type="ORF">LR48_Vigan07g028700</name>
</gene>
<accession>A0A0L9UV08</accession>
<dbReference type="Gene3D" id="3.40.50.10140">
    <property type="entry name" value="Toll/interleukin-1 receptor homology (TIR) domain"/>
    <property type="match status" value="1"/>
</dbReference>
<dbReference type="SMART" id="SM00255">
    <property type="entry name" value="TIR"/>
    <property type="match status" value="1"/>
</dbReference>
<dbReference type="InterPro" id="IPR000157">
    <property type="entry name" value="TIR_dom"/>
</dbReference>
<dbReference type="EMBL" id="CM003377">
    <property type="protein sequence ID" value="KOM46583.1"/>
    <property type="molecule type" value="Genomic_DNA"/>
</dbReference>
<dbReference type="GO" id="GO:0007165">
    <property type="term" value="P:signal transduction"/>
    <property type="evidence" value="ECO:0007669"/>
    <property type="project" value="InterPro"/>
</dbReference>
<dbReference type="OMA" id="KECMEAN"/>
<evidence type="ECO:0000313" key="3">
    <source>
        <dbReference type="EMBL" id="KOM46583.1"/>
    </source>
</evidence>
<evidence type="ECO:0000313" key="4">
    <source>
        <dbReference type="Proteomes" id="UP000053144"/>
    </source>
</evidence>
<organism evidence="3 4">
    <name type="scientific">Phaseolus angularis</name>
    <name type="common">Azuki bean</name>
    <name type="synonym">Vigna angularis</name>
    <dbReference type="NCBI Taxonomy" id="3914"/>
    <lineage>
        <taxon>Eukaryota</taxon>
        <taxon>Viridiplantae</taxon>
        <taxon>Streptophyta</taxon>
        <taxon>Embryophyta</taxon>
        <taxon>Tracheophyta</taxon>
        <taxon>Spermatophyta</taxon>
        <taxon>Magnoliopsida</taxon>
        <taxon>eudicotyledons</taxon>
        <taxon>Gunneridae</taxon>
        <taxon>Pentapetalae</taxon>
        <taxon>rosids</taxon>
        <taxon>fabids</taxon>
        <taxon>Fabales</taxon>
        <taxon>Fabaceae</taxon>
        <taxon>Papilionoideae</taxon>
        <taxon>50 kb inversion clade</taxon>
        <taxon>NPAAA clade</taxon>
        <taxon>indigoferoid/millettioid clade</taxon>
        <taxon>Phaseoleae</taxon>
        <taxon>Vigna</taxon>
    </lineage>
</organism>
<dbReference type="InterPro" id="IPR035897">
    <property type="entry name" value="Toll_tir_struct_dom_sf"/>
</dbReference>
<sequence length="174" mass="19757">MGKRGEEEEGVGFSYDVFIIRGEDTGNNFVGHLRKELGRKGINTFSDESDMRTEEGLSPAVCEAIEESNIFIVVFSENYASSKWCLEELVKIIERTHTISKQVVYPVFYHVDPSDIRKLRNSFGKHMRAHENEIENEIGKESGKESLRMQAWRSALSEAVNLPGMHVTTGYVPQ</sequence>
<evidence type="ECO:0000259" key="2">
    <source>
        <dbReference type="PROSITE" id="PS50104"/>
    </source>
</evidence>
<evidence type="ECO:0000256" key="1">
    <source>
        <dbReference type="ARBA" id="ARBA00023027"/>
    </source>
</evidence>
<keyword evidence="1" id="KW-0520">NAD</keyword>